<dbReference type="FunFam" id="3.20.20.140:FF:000019">
    <property type="entry name" value="Cytosine deaminase"/>
    <property type="match status" value="1"/>
</dbReference>
<dbReference type="Gene3D" id="2.30.40.10">
    <property type="entry name" value="Urease, subunit C, domain 1"/>
    <property type="match status" value="1"/>
</dbReference>
<dbReference type="Gene3D" id="3.20.20.140">
    <property type="entry name" value="Metal-dependent hydrolases"/>
    <property type="match status" value="1"/>
</dbReference>
<dbReference type="GO" id="GO:0046872">
    <property type="term" value="F:metal ion binding"/>
    <property type="evidence" value="ECO:0007669"/>
    <property type="project" value="UniProtKB-KW"/>
</dbReference>
<dbReference type="InterPro" id="IPR052349">
    <property type="entry name" value="Metallo-hydrolase_Enzymes"/>
</dbReference>
<evidence type="ECO:0000313" key="5">
    <source>
        <dbReference type="Proteomes" id="UP000064189"/>
    </source>
</evidence>
<evidence type="ECO:0000256" key="1">
    <source>
        <dbReference type="ARBA" id="ARBA00022723"/>
    </source>
</evidence>
<evidence type="ECO:0000313" key="4">
    <source>
        <dbReference type="EMBL" id="KWW21866.1"/>
    </source>
</evidence>
<dbReference type="NCBIfam" id="NF005312">
    <property type="entry name" value="PRK06846.1"/>
    <property type="match status" value="1"/>
</dbReference>
<feature type="domain" description="Amidohydrolase 3" evidence="3">
    <location>
        <begin position="161"/>
        <end position="402"/>
    </location>
</feature>
<reference evidence="4 5" key="1">
    <citation type="submission" date="2015-11" db="EMBL/GenBank/DDBJ databases">
        <title>Genome Sequence of Bacillus simplex strain VanAntwerpen2.</title>
        <authorList>
            <person name="Couger M.B."/>
        </authorList>
    </citation>
    <scope>NUCLEOTIDE SEQUENCE [LARGE SCALE GENOMIC DNA]</scope>
    <source>
        <strain evidence="4 5">VanAntwerpen02</strain>
    </source>
</reference>
<evidence type="ECO:0000256" key="2">
    <source>
        <dbReference type="ARBA" id="ARBA00022801"/>
    </source>
</evidence>
<evidence type="ECO:0000259" key="3">
    <source>
        <dbReference type="Pfam" id="PF07969"/>
    </source>
</evidence>
<comment type="caution">
    <text evidence="4">The sequence shown here is derived from an EMBL/GenBank/DDBJ whole genome shotgun (WGS) entry which is preliminary data.</text>
</comment>
<keyword evidence="2" id="KW-0378">Hydrolase</keyword>
<keyword evidence="1" id="KW-0479">Metal-binding</keyword>
<dbReference type="PANTHER" id="PTHR32027:SF9">
    <property type="entry name" value="BLL3847 PROTEIN"/>
    <property type="match status" value="1"/>
</dbReference>
<accession>A0A109N1P9</accession>
<dbReference type="AlphaFoldDB" id="A0A109N1P9"/>
<dbReference type="EMBL" id="LNNH01000010">
    <property type="protein sequence ID" value="KWW21866.1"/>
    <property type="molecule type" value="Genomic_DNA"/>
</dbReference>
<sequence length="417" mass="45408">MDHIFWLKNARLECGFQKEDGRVTGTITGLFHLLIEDGRISRMVKDGEPVPNDVPVEDAKGLLVLPSFIEKHVHLDKTLMGDVWRACTPSSGVIERFENEKKVLPTIATSTRKRAESLLEVLLASGSAHVRTHVDIYPEVGLQNLEQVQQALGTYSNRLSSEIVAFAQHGLLRSNSVKLVREALRNGAGIVGAVDPATIDLDIEASLVQMMELAVEANADVDLHLHDPGHLGTFTMKRLAALTKQAGWEGRVAISHAFGIGDVSKAEAYDLADILRDAGVSIVTSVPINRQMPPVDVLHERGVEVAVGNDNIFDVWSPLGNGDILERAGRLAERFKWVDEVSLAQTLRYITGGKTPLDEQGNQVWPKVGDAASLVLVDASCSAEAVARRSERRAVMYNGSIVSGSLSKQKRPIDVKG</sequence>
<dbReference type="Proteomes" id="UP000064189">
    <property type="component" value="Unassembled WGS sequence"/>
</dbReference>
<dbReference type="PANTHER" id="PTHR32027">
    <property type="entry name" value="CYTOSINE DEAMINASE"/>
    <property type="match status" value="1"/>
</dbReference>
<dbReference type="GO" id="GO:0016814">
    <property type="term" value="F:hydrolase activity, acting on carbon-nitrogen (but not peptide) bonds, in cyclic amidines"/>
    <property type="evidence" value="ECO:0007669"/>
    <property type="project" value="TreeGrafter"/>
</dbReference>
<dbReference type="RefSeq" id="WP_061140866.1">
    <property type="nucleotide sequence ID" value="NZ_LNNH01000010.1"/>
</dbReference>
<dbReference type="InterPro" id="IPR013108">
    <property type="entry name" value="Amidohydro_3"/>
</dbReference>
<dbReference type="Pfam" id="PF07969">
    <property type="entry name" value="Amidohydro_3"/>
    <property type="match status" value="1"/>
</dbReference>
<gene>
    <name evidence="4" type="ORF">AS888_05095</name>
</gene>
<protein>
    <submittedName>
        <fullName evidence="4">Deaminase</fullName>
    </submittedName>
</protein>
<proteinExistence type="predicted"/>
<name>A0A109N1P9_9BACI</name>
<keyword evidence="5" id="KW-1185">Reference proteome</keyword>
<dbReference type="CDD" id="cd01293">
    <property type="entry name" value="Bact_CD"/>
    <property type="match status" value="1"/>
</dbReference>
<dbReference type="InterPro" id="IPR011059">
    <property type="entry name" value="Metal-dep_hydrolase_composite"/>
</dbReference>
<dbReference type="InterPro" id="IPR032466">
    <property type="entry name" value="Metal_Hydrolase"/>
</dbReference>
<dbReference type="SUPFAM" id="SSF51556">
    <property type="entry name" value="Metallo-dependent hydrolases"/>
    <property type="match status" value="1"/>
</dbReference>
<dbReference type="GO" id="GO:0019239">
    <property type="term" value="F:deaminase activity"/>
    <property type="evidence" value="ECO:0007669"/>
    <property type="project" value="UniProtKB-ARBA"/>
</dbReference>
<dbReference type="SUPFAM" id="SSF51338">
    <property type="entry name" value="Composite domain of metallo-dependent hydrolases"/>
    <property type="match status" value="1"/>
</dbReference>
<organism evidence="4 5">
    <name type="scientific">Peribacillus simplex</name>
    <dbReference type="NCBI Taxonomy" id="1478"/>
    <lineage>
        <taxon>Bacteria</taxon>
        <taxon>Bacillati</taxon>
        <taxon>Bacillota</taxon>
        <taxon>Bacilli</taxon>
        <taxon>Bacillales</taxon>
        <taxon>Bacillaceae</taxon>
        <taxon>Peribacillus</taxon>
    </lineage>
</organism>